<name>A0A9J7BQN0_9BACT</name>
<gene>
    <name evidence="1" type="ORF">MOP44_04025</name>
</gene>
<proteinExistence type="predicted"/>
<evidence type="ECO:0000313" key="1">
    <source>
        <dbReference type="EMBL" id="UWZ85115.1"/>
    </source>
</evidence>
<dbReference type="EMBL" id="CP093313">
    <property type="protein sequence ID" value="UWZ85115.1"/>
    <property type="molecule type" value="Genomic_DNA"/>
</dbReference>
<reference evidence="1" key="1">
    <citation type="submission" date="2021-04" db="EMBL/GenBank/DDBJ databases">
        <title>Phylogenetic analysis of Acidobacteriaceae.</title>
        <authorList>
            <person name="Qiu L."/>
            <person name="Zhang Q."/>
        </authorList>
    </citation>
    <scope>NUCLEOTIDE SEQUENCE</scope>
    <source>
        <strain evidence="1">DSM 25168</strain>
    </source>
</reference>
<dbReference type="AlphaFoldDB" id="A0A9J7BQN0"/>
<sequence length="152" mass="17457">MNTRKRSESVQFTLRLSQAQAERFNKIQGELNVKSKSDVFDYLVTFASAKRDDQEILFYSLIDRLGEMIGKRLQHVETVNQLHLALTDSFIKYAVSALPDVPAQLLEAARFRGTQIYERINITAAREFQRRRKSDAYEPSSLGIDEDPEALT</sequence>
<dbReference type="Proteomes" id="UP001059380">
    <property type="component" value="Chromosome"/>
</dbReference>
<keyword evidence="2" id="KW-1185">Reference proteome</keyword>
<organism evidence="1 2">
    <name type="scientific">Occallatibacter riparius</name>
    <dbReference type="NCBI Taxonomy" id="1002689"/>
    <lineage>
        <taxon>Bacteria</taxon>
        <taxon>Pseudomonadati</taxon>
        <taxon>Acidobacteriota</taxon>
        <taxon>Terriglobia</taxon>
        <taxon>Terriglobales</taxon>
        <taxon>Acidobacteriaceae</taxon>
        <taxon>Occallatibacter</taxon>
    </lineage>
</organism>
<evidence type="ECO:0000313" key="2">
    <source>
        <dbReference type="Proteomes" id="UP001059380"/>
    </source>
</evidence>
<protein>
    <submittedName>
        <fullName evidence="1">Uncharacterized protein</fullName>
    </submittedName>
</protein>
<accession>A0A9J7BQN0</accession>
<dbReference type="RefSeq" id="WP_260794629.1">
    <property type="nucleotide sequence ID" value="NZ_CP093313.1"/>
</dbReference>
<dbReference type="KEGG" id="orp:MOP44_04025"/>